<feature type="transmembrane region" description="Helical" evidence="1">
    <location>
        <begin position="20"/>
        <end position="42"/>
    </location>
</feature>
<evidence type="ECO:0000256" key="1">
    <source>
        <dbReference type="SAM" id="Phobius"/>
    </source>
</evidence>
<evidence type="ECO:0000313" key="2">
    <source>
        <dbReference type="EMBL" id="KAL2064761.1"/>
    </source>
</evidence>
<gene>
    <name evidence="2" type="ORF">VTL71DRAFT_3900</name>
</gene>
<accession>A0ABR4C5I4</accession>
<reference evidence="2 3" key="1">
    <citation type="journal article" date="2024" name="Commun. Biol.">
        <title>Comparative genomic analysis of thermophilic fungi reveals convergent evolutionary adaptations and gene losses.</title>
        <authorList>
            <person name="Steindorff A.S."/>
            <person name="Aguilar-Pontes M.V."/>
            <person name="Robinson A.J."/>
            <person name="Andreopoulos B."/>
            <person name="LaButti K."/>
            <person name="Kuo A."/>
            <person name="Mondo S."/>
            <person name="Riley R."/>
            <person name="Otillar R."/>
            <person name="Haridas S."/>
            <person name="Lipzen A."/>
            <person name="Grimwood J."/>
            <person name="Schmutz J."/>
            <person name="Clum A."/>
            <person name="Reid I.D."/>
            <person name="Moisan M.C."/>
            <person name="Butler G."/>
            <person name="Nguyen T.T.M."/>
            <person name="Dewar K."/>
            <person name="Conant G."/>
            <person name="Drula E."/>
            <person name="Henrissat B."/>
            <person name="Hansel C."/>
            <person name="Singer S."/>
            <person name="Hutchinson M.I."/>
            <person name="de Vries R.P."/>
            <person name="Natvig D.O."/>
            <person name="Powell A.J."/>
            <person name="Tsang A."/>
            <person name="Grigoriev I.V."/>
        </authorList>
    </citation>
    <scope>NUCLEOTIDE SEQUENCE [LARGE SCALE GENOMIC DNA]</scope>
    <source>
        <strain evidence="2 3">CBS 494.80</strain>
    </source>
</reference>
<evidence type="ECO:0000313" key="3">
    <source>
        <dbReference type="Proteomes" id="UP001595075"/>
    </source>
</evidence>
<dbReference type="EMBL" id="JAZHXI010000013">
    <property type="protein sequence ID" value="KAL2064761.1"/>
    <property type="molecule type" value="Genomic_DNA"/>
</dbReference>
<protein>
    <submittedName>
        <fullName evidence="2">Uncharacterized protein</fullName>
    </submittedName>
</protein>
<keyword evidence="1" id="KW-0812">Transmembrane</keyword>
<keyword evidence="3" id="KW-1185">Reference proteome</keyword>
<comment type="caution">
    <text evidence="2">The sequence shown here is derived from an EMBL/GenBank/DDBJ whole genome shotgun (WGS) entry which is preliminary data.</text>
</comment>
<name>A0ABR4C5I4_9HELO</name>
<keyword evidence="1" id="KW-0472">Membrane</keyword>
<sequence>MGHRTSINLRRGLSTDNKINIILGVLAIIVAVLSAMIAWSTWRGTRRRRRIGNVRHHSEEESATPLRAIEGLHDSRMPYEFAVRFGRNG</sequence>
<proteinExistence type="predicted"/>
<organism evidence="2 3">
    <name type="scientific">Oculimacula yallundae</name>
    <dbReference type="NCBI Taxonomy" id="86028"/>
    <lineage>
        <taxon>Eukaryota</taxon>
        <taxon>Fungi</taxon>
        <taxon>Dikarya</taxon>
        <taxon>Ascomycota</taxon>
        <taxon>Pezizomycotina</taxon>
        <taxon>Leotiomycetes</taxon>
        <taxon>Helotiales</taxon>
        <taxon>Ploettnerulaceae</taxon>
        <taxon>Oculimacula</taxon>
    </lineage>
</organism>
<dbReference type="Proteomes" id="UP001595075">
    <property type="component" value="Unassembled WGS sequence"/>
</dbReference>
<keyword evidence="1" id="KW-1133">Transmembrane helix</keyword>